<protein>
    <submittedName>
        <fullName evidence="2">Uncharacterized protein</fullName>
    </submittedName>
</protein>
<evidence type="ECO:0000256" key="1">
    <source>
        <dbReference type="SAM" id="MobiDB-lite"/>
    </source>
</evidence>
<sequence length="94" mass="10485">MATAPANQRFALVTPSTCRTSRRRLFRLEMDRIDISTPTPVAVNYLPDGLGSAVSCRQAWVRAGERNAAESRLSPLKPETTQTEIRQKGKQDLQ</sequence>
<keyword evidence="3" id="KW-1185">Reference proteome</keyword>
<proteinExistence type="predicted"/>
<gene>
    <name evidence="2" type="ORF">AAFF_G00039990</name>
</gene>
<evidence type="ECO:0000313" key="2">
    <source>
        <dbReference type="EMBL" id="KAJ8395048.1"/>
    </source>
</evidence>
<accession>A0AAD7S329</accession>
<name>A0AAD7S329_9TELE</name>
<dbReference type="Proteomes" id="UP001221898">
    <property type="component" value="Unassembled WGS sequence"/>
</dbReference>
<comment type="caution">
    <text evidence="2">The sequence shown here is derived from an EMBL/GenBank/DDBJ whole genome shotgun (WGS) entry which is preliminary data.</text>
</comment>
<evidence type="ECO:0000313" key="3">
    <source>
        <dbReference type="Proteomes" id="UP001221898"/>
    </source>
</evidence>
<reference evidence="2" key="1">
    <citation type="journal article" date="2023" name="Science">
        <title>Genome structures resolve the early diversification of teleost fishes.</title>
        <authorList>
            <person name="Parey E."/>
            <person name="Louis A."/>
            <person name="Montfort J."/>
            <person name="Bouchez O."/>
            <person name="Roques C."/>
            <person name="Iampietro C."/>
            <person name="Lluch J."/>
            <person name="Castinel A."/>
            <person name="Donnadieu C."/>
            <person name="Desvignes T."/>
            <person name="Floi Bucao C."/>
            <person name="Jouanno E."/>
            <person name="Wen M."/>
            <person name="Mejri S."/>
            <person name="Dirks R."/>
            <person name="Jansen H."/>
            <person name="Henkel C."/>
            <person name="Chen W.J."/>
            <person name="Zahm M."/>
            <person name="Cabau C."/>
            <person name="Klopp C."/>
            <person name="Thompson A.W."/>
            <person name="Robinson-Rechavi M."/>
            <person name="Braasch I."/>
            <person name="Lecointre G."/>
            <person name="Bobe J."/>
            <person name="Postlethwait J.H."/>
            <person name="Berthelot C."/>
            <person name="Roest Crollius H."/>
            <person name="Guiguen Y."/>
        </authorList>
    </citation>
    <scope>NUCLEOTIDE SEQUENCE</scope>
    <source>
        <strain evidence="2">NC1722</strain>
    </source>
</reference>
<feature type="compositionally biased region" description="Basic and acidic residues" evidence="1">
    <location>
        <begin position="85"/>
        <end position="94"/>
    </location>
</feature>
<organism evidence="2 3">
    <name type="scientific">Aldrovandia affinis</name>
    <dbReference type="NCBI Taxonomy" id="143900"/>
    <lineage>
        <taxon>Eukaryota</taxon>
        <taxon>Metazoa</taxon>
        <taxon>Chordata</taxon>
        <taxon>Craniata</taxon>
        <taxon>Vertebrata</taxon>
        <taxon>Euteleostomi</taxon>
        <taxon>Actinopterygii</taxon>
        <taxon>Neopterygii</taxon>
        <taxon>Teleostei</taxon>
        <taxon>Notacanthiformes</taxon>
        <taxon>Halosauridae</taxon>
        <taxon>Aldrovandia</taxon>
    </lineage>
</organism>
<feature type="region of interest" description="Disordered" evidence="1">
    <location>
        <begin position="67"/>
        <end position="94"/>
    </location>
</feature>
<dbReference type="AlphaFoldDB" id="A0AAD7S329"/>
<dbReference type="EMBL" id="JAINUG010000120">
    <property type="protein sequence ID" value="KAJ8395048.1"/>
    <property type="molecule type" value="Genomic_DNA"/>
</dbReference>